<dbReference type="Proteomes" id="UP000078541">
    <property type="component" value="Unassembled WGS sequence"/>
</dbReference>
<protein>
    <submittedName>
        <fullName evidence="2">Uncharacterized protein</fullName>
    </submittedName>
</protein>
<dbReference type="EMBL" id="KQ981814">
    <property type="protein sequence ID" value="KYN35373.1"/>
    <property type="molecule type" value="Genomic_DNA"/>
</dbReference>
<proteinExistence type="predicted"/>
<feature type="transmembrane region" description="Helical" evidence="1">
    <location>
        <begin position="120"/>
        <end position="137"/>
    </location>
</feature>
<evidence type="ECO:0000313" key="2">
    <source>
        <dbReference type="EMBL" id="KYN35373.1"/>
    </source>
</evidence>
<accession>A0A151JUI4</accession>
<feature type="transmembrane region" description="Helical" evidence="1">
    <location>
        <begin position="33"/>
        <end position="53"/>
    </location>
</feature>
<organism evidence="2 3">
    <name type="scientific">Trachymyrmex septentrionalis</name>
    <dbReference type="NCBI Taxonomy" id="34720"/>
    <lineage>
        <taxon>Eukaryota</taxon>
        <taxon>Metazoa</taxon>
        <taxon>Ecdysozoa</taxon>
        <taxon>Arthropoda</taxon>
        <taxon>Hexapoda</taxon>
        <taxon>Insecta</taxon>
        <taxon>Pterygota</taxon>
        <taxon>Neoptera</taxon>
        <taxon>Endopterygota</taxon>
        <taxon>Hymenoptera</taxon>
        <taxon>Apocrita</taxon>
        <taxon>Aculeata</taxon>
        <taxon>Formicoidea</taxon>
        <taxon>Formicidae</taxon>
        <taxon>Myrmicinae</taxon>
        <taxon>Trachymyrmex</taxon>
    </lineage>
</organism>
<gene>
    <name evidence="2" type="ORF">ALC56_10288</name>
</gene>
<reference evidence="2 3" key="1">
    <citation type="submission" date="2016-03" db="EMBL/GenBank/DDBJ databases">
        <title>Trachymyrmex septentrionalis WGS genome.</title>
        <authorList>
            <person name="Nygaard S."/>
            <person name="Hu H."/>
            <person name="Boomsma J."/>
            <person name="Zhang G."/>
        </authorList>
    </citation>
    <scope>NUCLEOTIDE SEQUENCE [LARGE SCALE GENOMIC DNA]</scope>
    <source>
        <strain evidence="2">Tsep2-gDNA-1</strain>
        <tissue evidence="2">Whole body</tissue>
    </source>
</reference>
<keyword evidence="3" id="KW-1185">Reference proteome</keyword>
<name>A0A151JUI4_9HYME</name>
<keyword evidence="1" id="KW-0812">Transmembrane</keyword>
<feature type="transmembrane region" description="Helical" evidence="1">
    <location>
        <begin position="65"/>
        <end position="88"/>
    </location>
</feature>
<feature type="transmembrane region" description="Helical" evidence="1">
    <location>
        <begin position="143"/>
        <end position="163"/>
    </location>
</feature>
<evidence type="ECO:0000256" key="1">
    <source>
        <dbReference type="SAM" id="Phobius"/>
    </source>
</evidence>
<evidence type="ECO:0000313" key="3">
    <source>
        <dbReference type="Proteomes" id="UP000078541"/>
    </source>
</evidence>
<dbReference type="AlphaFoldDB" id="A0A151JUI4"/>
<feature type="transmembrane region" description="Helical" evidence="1">
    <location>
        <begin position="170"/>
        <end position="193"/>
    </location>
</feature>
<keyword evidence="1" id="KW-0472">Membrane</keyword>
<sequence>MTETLEKALAPLLIIGSFCNLCMIEYPRGQSRAYLSYLYALAKWGSLIYFYYYPNLLSYWRKNDMKIYITDISPLVTITLILISFSHFKELKMCLRKLAIVDDSLEVLGVPKKYQRLRNWIIRIIVGWIVHIFYQLLLSNVIIFFVLQYDVILFLIITLSTFLMTYPEKVITLSALIPAVILGLVLHMCIRLFCKLFLLRLCVKIFPV</sequence>
<keyword evidence="1" id="KW-1133">Transmembrane helix</keyword>